<dbReference type="InterPro" id="IPR000581">
    <property type="entry name" value="ILV_EDD_N"/>
</dbReference>
<evidence type="ECO:0000313" key="8">
    <source>
        <dbReference type="EMBL" id="SHH99083.1"/>
    </source>
</evidence>
<dbReference type="AlphaFoldDB" id="A0A1M5XII8"/>
<dbReference type="GO" id="GO:0009082">
    <property type="term" value="P:branched-chain amino acid biosynthetic process"/>
    <property type="evidence" value="ECO:0007669"/>
    <property type="project" value="UniProtKB-KW"/>
</dbReference>
<keyword evidence="2" id="KW-0479">Metal-binding</keyword>
<dbReference type="PROSITE" id="PS00886">
    <property type="entry name" value="ILVD_EDD_1"/>
    <property type="match status" value="1"/>
</dbReference>
<dbReference type="Gene3D" id="3.50.30.80">
    <property type="entry name" value="IlvD/EDD C-terminal domain-like"/>
    <property type="match status" value="1"/>
</dbReference>
<keyword evidence="5" id="KW-0100">Branched-chain amino acid biosynthesis</keyword>
<keyword evidence="9" id="KW-1185">Reference proteome</keyword>
<evidence type="ECO:0000313" key="9">
    <source>
        <dbReference type="Proteomes" id="UP000183995"/>
    </source>
</evidence>
<dbReference type="Pfam" id="PF24877">
    <property type="entry name" value="ILV_EDD_C"/>
    <property type="match status" value="1"/>
</dbReference>
<dbReference type="EMBL" id="FQXV01000005">
    <property type="protein sequence ID" value="SHH99083.1"/>
    <property type="molecule type" value="Genomic_DNA"/>
</dbReference>
<gene>
    <name evidence="8" type="ORF">SAMN02745823_01812</name>
</gene>
<comment type="similarity">
    <text evidence="1">Belongs to the IlvD/Edd family.</text>
</comment>
<evidence type="ECO:0000256" key="4">
    <source>
        <dbReference type="ARBA" id="ARBA00023239"/>
    </source>
</evidence>
<dbReference type="PANTHER" id="PTHR43661:SF3">
    <property type="entry name" value="D-XYLONATE DEHYDRATASE YAGF-RELATED"/>
    <property type="match status" value="1"/>
</dbReference>
<protein>
    <submittedName>
        <fullName evidence="8">Dihydroxy-acid dehydratase</fullName>
    </submittedName>
</protein>
<dbReference type="InterPro" id="IPR020558">
    <property type="entry name" value="DiOHA_6PGluconate_deHydtase_CS"/>
</dbReference>
<sequence length="551" mass="59034">MKEYRSNKYNSPIRRAMWLNLGIRDEDMKRPKIAIVNSSSNLAVCFSHLDAIARFAAGEIYKAGGISFEIRTVAPADFIFSGHSGGFIQASRDLITNDVEAAVEGAMLDGMLCLASCDKTLPGQLMAAARMNIPTIVVACGYQPCGTYKGEHFDIEDLFQQQGHYAMGKVTDEEMRRMSDAAIKGPGVCQGLGTANSMHIACEALGFALPGTTPVLSNSPKMWRAVSDACRRIVELVDQDVTPRDLLTPGAFENCVKTILSVSGSTNTMKHLQAVAKEAKTDIDVFDMFDKFAGDIPLLVGIRPNGTHFIDDLEAAGGTRAVMKQLESKLRLDEMTVSGKAVRGNLEGAVVLDEDVIRPLDNALNYRPAIVLAKGNLAADFGVIKLQIDDHYKPNYFKGPARVITDQNEAMRAIRDGGIKKGDVLVVCGMGLTGTPGMGGPGGLIFALDGQGLGSDVAIVTDGHASGLCNLALMAVDVTPEAAAGGAIGLIRDGDIITIDALNRVLQADVSDEELEARRKTAPDYRKKGEAGWLKIFQERVRPISEGAVIC</sequence>
<dbReference type="RefSeq" id="WP_200796619.1">
    <property type="nucleotide sequence ID" value="NZ_FQXV01000005.1"/>
</dbReference>
<keyword evidence="4" id="KW-0456">Lyase</keyword>
<dbReference type="Pfam" id="PF00920">
    <property type="entry name" value="ILVD_EDD_N"/>
    <property type="match status" value="1"/>
</dbReference>
<accession>A0A1M5XII8</accession>
<evidence type="ECO:0000256" key="5">
    <source>
        <dbReference type="ARBA" id="ARBA00023304"/>
    </source>
</evidence>
<dbReference type="PANTHER" id="PTHR43661">
    <property type="entry name" value="D-XYLONATE DEHYDRATASE"/>
    <property type="match status" value="1"/>
</dbReference>
<feature type="domain" description="Dihydroxy-acid/6-phosphogluconate dehydratase C-terminal" evidence="7">
    <location>
        <begin position="355"/>
        <end position="548"/>
    </location>
</feature>
<dbReference type="GO" id="GO:0005829">
    <property type="term" value="C:cytosol"/>
    <property type="evidence" value="ECO:0007669"/>
    <property type="project" value="TreeGrafter"/>
</dbReference>
<evidence type="ECO:0000256" key="2">
    <source>
        <dbReference type="ARBA" id="ARBA00022714"/>
    </source>
</evidence>
<proteinExistence type="inferred from homology"/>
<reference evidence="8 9" key="1">
    <citation type="submission" date="2016-11" db="EMBL/GenBank/DDBJ databases">
        <authorList>
            <person name="Jaros S."/>
            <person name="Januszkiewicz K."/>
            <person name="Wedrychowicz H."/>
        </authorList>
    </citation>
    <scope>NUCLEOTIDE SEQUENCE [LARGE SCALE GENOMIC DNA]</scope>
    <source>
        <strain evidence="8 9">DSM 10068</strain>
    </source>
</reference>
<keyword evidence="2" id="KW-0408">Iron</keyword>
<organism evidence="8 9">
    <name type="scientific">Sporobacter termitidis DSM 10068</name>
    <dbReference type="NCBI Taxonomy" id="1123282"/>
    <lineage>
        <taxon>Bacteria</taxon>
        <taxon>Bacillati</taxon>
        <taxon>Bacillota</taxon>
        <taxon>Clostridia</taxon>
        <taxon>Eubacteriales</taxon>
        <taxon>Oscillospiraceae</taxon>
        <taxon>Sporobacter</taxon>
    </lineage>
</organism>
<dbReference type="SUPFAM" id="SSF52016">
    <property type="entry name" value="LeuD/IlvD-like"/>
    <property type="match status" value="1"/>
</dbReference>
<evidence type="ECO:0000259" key="7">
    <source>
        <dbReference type="Pfam" id="PF24877"/>
    </source>
</evidence>
<evidence type="ECO:0000256" key="3">
    <source>
        <dbReference type="ARBA" id="ARBA00023014"/>
    </source>
</evidence>
<dbReference type="InterPro" id="IPR056740">
    <property type="entry name" value="ILV_EDD_C"/>
</dbReference>
<dbReference type="GO" id="GO:0016836">
    <property type="term" value="F:hydro-lyase activity"/>
    <property type="evidence" value="ECO:0007669"/>
    <property type="project" value="TreeGrafter"/>
</dbReference>
<evidence type="ECO:0000259" key="6">
    <source>
        <dbReference type="Pfam" id="PF00920"/>
    </source>
</evidence>
<dbReference type="InterPro" id="IPR037237">
    <property type="entry name" value="IlvD/EDD_N"/>
</dbReference>
<dbReference type="GO" id="GO:0051537">
    <property type="term" value="F:2 iron, 2 sulfur cluster binding"/>
    <property type="evidence" value="ECO:0007669"/>
    <property type="project" value="UniProtKB-KW"/>
</dbReference>
<keyword evidence="5" id="KW-0028">Amino-acid biosynthesis</keyword>
<dbReference type="InterPro" id="IPR042096">
    <property type="entry name" value="Dihydro-acid_dehy_C"/>
</dbReference>
<dbReference type="Proteomes" id="UP000183995">
    <property type="component" value="Unassembled WGS sequence"/>
</dbReference>
<evidence type="ECO:0000256" key="1">
    <source>
        <dbReference type="ARBA" id="ARBA00006486"/>
    </source>
</evidence>
<name>A0A1M5XII8_9FIRM</name>
<keyword evidence="2" id="KW-0001">2Fe-2S</keyword>
<keyword evidence="3" id="KW-0411">Iron-sulfur</keyword>
<dbReference type="SUPFAM" id="SSF143975">
    <property type="entry name" value="IlvD/EDD N-terminal domain-like"/>
    <property type="match status" value="1"/>
</dbReference>
<dbReference type="STRING" id="1123282.SAMN02745823_01812"/>
<feature type="domain" description="Dihydroxy-acid/6-phosphogluconate dehydratase N-terminal" evidence="6">
    <location>
        <begin position="30"/>
        <end position="343"/>
    </location>
</feature>